<evidence type="ECO:0000313" key="13">
    <source>
        <dbReference type="Proteomes" id="UP000500970"/>
    </source>
</evidence>
<keyword evidence="7" id="KW-0560">Oxidoreductase</keyword>
<dbReference type="InterPro" id="IPR013785">
    <property type="entry name" value="Aldolase_TIM"/>
</dbReference>
<protein>
    <submittedName>
        <fullName evidence="12">NADPH-dependent 2,4-dienoyl-CoA reductase</fullName>
    </submittedName>
</protein>
<dbReference type="Gene3D" id="3.20.20.70">
    <property type="entry name" value="Aldolase class I"/>
    <property type="match status" value="1"/>
</dbReference>
<feature type="domain" description="FAD/NAD(P)-binding" evidence="11">
    <location>
        <begin position="377"/>
        <end position="638"/>
    </location>
</feature>
<evidence type="ECO:0000256" key="6">
    <source>
        <dbReference type="ARBA" id="ARBA00022723"/>
    </source>
</evidence>
<evidence type="ECO:0000256" key="4">
    <source>
        <dbReference type="ARBA" id="ARBA00022630"/>
    </source>
</evidence>
<accession>A0A7D4DXC5</accession>
<evidence type="ECO:0000256" key="9">
    <source>
        <dbReference type="ARBA" id="ARBA00023014"/>
    </source>
</evidence>
<feature type="domain" description="NADH:flavin oxidoreductase/NADH oxidase N-terminal" evidence="10">
    <location>
        <begin position="7"/>
        <end position="331"/>
    </location>
</feature>
<dbReference type="SUPFAM" id="SSF51971">
    <property type="entry name" value="Nucleotide-binding domain"/>
    <property type="match status" value="1"/>
</dbReference>
<dbReference type="InterPro" id="IPR051793">
    <property type="entry name" value="NADH:flavin_oxidoreductase"/>
</dbReference>
<dbReference type="GO" id="GO:0010181">
    <property type="term" value="F:FMN binding"/>
    <property type="evidence" value="ECO:0007669"/>
    <property type="project" value="InterPro"/>
</dbReference>
<dbReference type="CDD" id="cd02930">
    <property type="entry name" value="DCR_FMN"/>
    <property type="match status" value="1"/>
</dbReference>
<dbReference type="Gene3D" id="3.40.50.720">
    <property type="entry name" value="NAD(P)-binding Rossmann-like Domain"/>
    <property type="match status" value="1"/>
</dbReference>
<evidence type="ECO:0000256" key="2">
    <source>
        <dbReference type="ARBA" id="ARBA00001966"/>
    </source>
</evidence>
<keyword evidence="13" id="KW-1185">Reference proteome</keyword>
<comment type="cofactor">
    <cofactor evidence="1">
        <name>FMN</name>
        <dbReference type="ChEBI" id="CHEBI:58210"/>
    </cofactor>
</comment>
<dbReference type="EMBL" id="CP053985">
    <property type="protein sequence ID" value="QKH36215.1"/>
    <property type="molecule type" value="Genomic_DNA"/>
</dbReference>
<proteinExistence type="inferred from homology"/>
<organism evidence="12 13">
    <name type="scientific">Achromobacter pestifer</name>
    <dbReference type="NCBI Taxonomy" id="1353889"/>
    <lineage>
        <taxon>Bacteria</taxon>
        <taxon>Pseudomonadati</taxon>
        <taxon>Pseudomonadota</taxon>
        <taxon>Betaproteobacteria</taxon>
        <taxon>Burkholderiales</taxon>
        <taxon>Alcaligenaceae</taxon>
        <taxon>Achromobacter</taxon>
    </lineage>
</organism>
<sequence length="672" mass="72449">MHTYPCLLEPYDFGFLTLRNRMVMGAMHTRIETLDQPLARQVQFFRERARGEVGLILTGGYAPNLAGRMEEDAPVLERLEQLAPHLAVTRAVHEEGGRIVLQILHAGRYAKHPLCVGPTELRAPINRHTPRALTPEGIAQTVQAIAHTARLAQEAGYDGVEIMGSEGYLLNEFTSPCTNLRSDTYGGSFENRIRFPIETVAAVRAAVGARFLLIYRISAIDLVQDGLTGAETAQLAQRLQQAGVDMLNTGVGWHESAIPTIAASVPRAAWEFAVHNIKRAVSIPVIASNRISTPEVGERLLAGGAADFVSMARPLLADPEFAAKTRKGRADLINSCIACNQACLDHIFTERAASCLVNPRAGRELDYPTGRAATPRRIAVAGGGAAGMAFAVYAAERGHEVALYEAGPDLGGLLNLARRIPGKSEFNETLRYFQARLAELGVTVALGRRVTAADLRAGGYDAVVVATGVTPRLPDIDGIDHPKVALYDDVLSGRRRVGARVALIGAGGIAFDTAEFLLGDTEESLSPEQFRQHWGIDASLRNPGGVKDIPPRAPRRVIHMLQRSPEKPGARLGKSTGWILKTRLKRAGVQMISGATYHRIDDAGLTYSCHGVTEVLPVDDVIVCAGQMVQDELSRSLAGSGMRVETIGGARRAVELDAARAIEEALRLGHAF</sequence>
<dbReference type="Pfam" id="PF07992">
    <property type="entry name" value="Pyr_redox_2"/>
    <property type="match status" value="1"/>
</dbReference>
<dbReference type="GO" id="GO:0016491">
    <property type="term" value="F:oxidoreductase activity"/>
    <property type="evidence" value="ECO:0007669"/>
    <property type="project" value="UniProtKB-KW"/>
</dbReference>
<reference evidence="12 13" key="1">
    <citation type="submission" date="2020-05" db="EMBL/GenBank/DDBJ databases">
        <title>FDA dAtabase for Regulatory Grade micrObial Sequences (FDA-ARGOS): Supporting development and validation of Infectious Disease Dx tests.</title>
        <authorList>
            <person name="Sproer C."/>
            <person name="Gronow S."/>
            <person name="Severitt S."/>
            <person name="Schroder I."/>
            <person name="Tallon L."/>
            <person name="Sadzewicz L."/>
            <person name="Zhao X."/>
            <person name="Vavikolanu K."/>
            <person name="Mehta A."/>
            <person name="Aluvathingal J."/>
            <person name="Nadendla S."/>
            <person name="Myers T."/>
            <person name="Yan Y."/>
            <person name="Sichtig H."/>
        </authorList>
    </citation>
    <scope>NUCLEOTIDE SEQUENCE [LARGE SCALE GENOMIC DNA]</scope>
    <source>
        <strain evidence="12 13">FDAARGOS_790</strain>
    </source>
</reference>
<evidence type="ECO:0000313" key="12">
    <source>
        <dbReference type="EMBL" id="QKH36215.1"/>
    </source>
</evidence>
<keyword evidence="9" id="KW-0411">Iron-sulfur</keyword>
<dbReference type="GO" id="GO:0051536">
    <property type="term" value="F:iron-sulfur cluster binding"/>
    <property type="evidence" value="ECO:0007669"/>
    <property type="project" value="UniProtKB-KW"/>
</dbReference>
<keyword evidence="6" id="KW-0479">Metal-binding</keyword>
<evidence type="ECO:0000256" key="3">
    <source>
        <dbReference type="ARBA" id="ARBA00011048"/>
    </source>
</evidence>
<dbReference type="RefSeq" id="WP_173145125.1">
    <property type="nucleotide sequence ID" value="NZ_CP053985.1"/>
</dbReference>
<dbReference type="SUPFAM" id="SSF51905">
    <property type="entry name" value="FAD/NAD(P)-binding domain"/>
    <property type="match status" value="1"/>
</dbReference>
<evidence type="ECO:0000259" key="11">
    <source>
        <dbReference type="Pfam" id="PF07992"/>
    </source>
</evidence>
<comment type="similarity">
    <text evidence="3">In the N-terminal section; belongs to the NADH:flavin oxidoreductase/NADH oxidase family.</text>
</comment>
<dbReference type="PANTHER" id="PTHR42917:SF2">
    <property type="entry name" value="2,4-DIENOYL-COA REDUCTASE [(2E)-ENOYL-COA-PRODUCING]"/>
    <property type="match status" value="1"/>
</dbReference>
<evidence type="ECO:0000259" key="10">
    <source>
        <dbReference type="Pfam" id="PF00724"/>
    </source>
</evidence>
<dbReference type="PRINTS" id="PR00368">
    <property type="entry name" value="FADPNR"/>
</dbReference>
<dbReference type="AlphaFoldDB" id="A0A7D4DXC5"/>
<dbReference type="Pfam" id="PF00724">
    <property type="entry name" value="Oxidored_FMN"/>
    <property type="match status" value="1"/>
</dbReference>
<name>A0A7D4DXC5_9BURK</name>
<dbReference type="GO" id="GO:0046872">
    <property type="term" value="F:metal ion binding"/>
    <property type="evidence" value="ECO:0007669"/>
    <property type="project" value="UniProtKB-KW"/>
</dbReference>
<evidence type="ECO:0000256" key="5">
    <source>
        <dbReference type="ARBA" id="ARBA00022643"/>
    </source>
</evidence>
<evidence type="ECO:0000256" key="1">
    <source>
        <dbReference type="ARBA" id="ARBA00001917"/>
    </source>
</evidence>
<dbReference type="InterPro" id="IPR001155">
    <property type="entry name" value="OxRdtase_FMN_N"/>
</dbReference>
<dbReference type="KEGG" id="apes:FOC84_15170"/>
<dbReference type="PANTHER" id="PTHR42917">
    <property type="entry name" value="2,4-DIENOYL-COA REDUCTASE"/>
    <property type="match status" value="1"/>
</dbReference>
<dbReference type="InterPro" id="IPR023753">
    <property type="entry name" value="FAD/NAD-binding_dom"/>
</dbReference>
<gene>
    <name evidence="12" type="ORF">FOC84_15170</name>
</gene>
<keyword evidence="8" id="KW-0408">Iron</keyword>
<dbReference type="Proteomes" id="UP000500970">
    <property type="component" value="Chromosome"/>
</dbReference>
<comment type="cofactor">
    <cofactor evidence="2">
        <name>[4Fe-4S] cluster</name>
        <dbReference type="ChEBI" id="CHEBI:49883"/>
    </cofactor>
</comment>
<keyword evidence="4" id="KW-0285">Flavoprotein</keyword>
<evidence type="ECO:0000256" key="7">
    <source>
        <dbReference type="ARBA" id="ARBA00023002"/>
    </source>
</evidence>
<dbReference type="InterPro" id="IPR036188">
    <property type="entry name" value="FAD/NAD-bd_sf"/>
</dbReference>
<dbReference type="SUPFAM" id="SSF51395">
    <property type="entry name" value="FMN-linked oxidoreductases"/>
    <property type="match status" value="1"/>
</dbReference>
<keyword evidence="5" id="KW-0288">FMN</keyword>
<evidence type="ECO:0000256" key="8">
    <source>
        <dbReference type="ARBA" id="ARBA00023004"/>
    </source>
</evidence>
<dbReference type="Gene3D" id="3.50.50.60">
    <property type="entry name" value="FAD/NAD(P)-binding domain"/>
    <property type="match status" value="1"/>
</dbReference>